<feature type="region of interest" description="Disordered" evidence="1">
    <location>
        <begin position="246"/>
        <end position="279"/>
    </location>
</feature>
<sequence>MEMLDVLQVATNRNLGASEENHQQEKKELQVNDKDMTQGITLKSHLLINGSKIFTDAAWKTRKIPGIEDDTSTGLGSFFLIHRQNIQEKILIQASSISATPSPIYAEAMSLLLAAQIAEKLNVDRPVFFNDNLTLVKAAAASRISDKQVPWELREQIEHYQKVSRNLDAKIFHINRDLNERAPSVDGQQDHQVQETGKSKGKFKKGGKKAATPPMKPKNALSLMLLCKEKGHWKRNCSKYLADLKSGLVKKKKEDNNDEDPATYEEAMMPEIPTNGKKP</sequence>
<keyword evidence="3" id="KW-1185">Reference proteome</keyword>
<dbReference type="PANTHER" id="PTHR34146">
    <property type="entry name" value="POLYNUCLEOTIDYL TRANSFERASE, RIBONUCLEASE H-LIKE SUPERFAMILY PROTEIN-RELATED"/>
    <property type="match status" value="1"/>
</dbReference>
<evidence type="ECO:0000256" key="1">
    <source>
        <dbReference type="SAM" id="MobiDB-lite"/>
    </source>
</evidence>
<proteinExistence type="predicted"/>
<evidence type="ECO:0000313" key="2">
    <source>
        <dbReference type="EMBL" id="KAK1670348.1"/>
    </source>
</evidence>
<dbReference type="Proteomes" id="UP001231189">
    <property type="component" value="Unassembled WGS sequence"/>
</dbReference>
<dbReference type="Gene3D" id="3.30.420.10">
    <property type="entry name" value="Ribonuclease H-like superfamily/Ribonuclease H"/>
    <property type="match status" value="1"/>
</dbReference>
<feature type="region of interest" description="Disordered" evidence="1">
    <location>
        <begin position="180"/>
        <end position="216"/>
    </location>
</feature>
<name>A0AAD8T5M7_LOLMU</name>
<dbReference type="PANTHER" id="PTHR34146:SF10">
    <property type="entry name" value="RNASE H TYPE-1 DOMAIN-CONTAINING PROTEIN"/>
    <property type="match status" value="1"/>
</dbReference>
<evidence type="ECO:0000313" key="3">
    <source>
        <dbReference type="Proteomes" id="UP001231189"/>
    </source>
</evidence>
<comment type="caution">
    <text evidence="2">The sequence shown here is derived from an EMBL/GenBank/DDBJ whole genome shotgun (WGS) entry which is preliminary data.</text>
</comment>
<accession>A0AAD8T5M7</accession>
<dbReference type="EMBL" id="JAUUTY010000003">
    <property type="protein sequence ID" value="KAK1670348.1"/>
    <property type="molecule type" value="Genomic_DNA"/>
</dbReference>
<dbReference type="AlphaFoldDB" id="A0AAD8T5M7"/>
<organism evidence="2 3">
    <name type="scientific">Lolium multiflorum</name>
    <name type="common">Italian ryegrass</name>
    <name type="synonym">Lolium perenne subsp. multiflorum</name>
    <dbReference type="NCBI Taxonomy" id="4521"/>
    <lineage>
        <taxon>Eukaryota</taxon>
        <taxon>Viridiplantae</taxon>
        <taxon>Streptophyta</taxon>
        <taxon>Embryophyta</taxon>
        <taxon>Tracheophyta</taxon>
        <taxon>Spermatophyta</taxon>
        <taxon>Magnoliopsida</taxon>
        <taxon>Liliopsida</taxon>
        <taxon>Poales</taxon>
        <taxon>Poaceae</taxon>
        <taxon>BOP clade</taxon>
        <taxon>Pooideae</taxon>
        <taxon>Poodae</taxon>
        <taxon>Poeae</taxon>
        <taxon>Poeae Chloroplast Group 2 (Poeae type)</taxon>
        <taxon>Loliodinae</taxon>
        <taxon>Loliinae</taxon>
        <taxon>Lolium</taxon>
    </lineage>
</organism>
<gene>
    <name evidence="2" type="ORF">QYE76_058507</name>
</gene>
<dbReference type="GO" id="GO:0003676">
    <property type="term" value="F:nucleic acid binding"/>
    <property type="evidence" value="ECO:0007669"/>
    <property type="project" value="InterPro"/>
</dbReference>
<protein>
    <submittedName>
        <fullName evidence="2">Uncharacterized protein</fullName>
    </submittedName>
</protein>
<feature type="compositionally biased region" description="Basic residues" evidence="1">
    <location>
        <begin position="199"/>
        <end position="208"/>
    </location>
</feature>
<reference evidence="2" key="1">
    <citation type="submission" date="2023-07" db="EMBL/GenBank/DDBJ databases">
        <title>A chromosome-level genome assembly of Lolium multiflorum.</title>
        <authorList>
            <person name="Chen Y."/>
            <person name="Copetti D."/>
            <person name="Kolliker R."/>
            <person name="Studer B."/>
        </authorList>
    </citation>
    <scope>NUCLEOTIDE SEQUENCE</scope>
    <source>
        <strain evidence="2">02402/16</strain>
        <tissue evidence="2">Leaf</tissue>
    </source>
</reference>
<dbReference type="InterPro" id="IPR036397">
    <property type="entry name" value="RNaseH_sf"/>
</dbReference>